<dbReference type="FunFam" id="2.30.18.10:FF:000005">
    <property type="entry name" value="transcription initiation factor IIA large subunit"/>
    <property type="match status" value="1"/>
</dbReference>
<dbReference type="OrthoDB" id="551352at2759"/>
<keyword evidence="3 6" id="KW-0694">RNA-binding</keyword>
<dbReference type="Pfam" id="PF01985">
    <property type="entry name" value="CRS1_YhbY"/>
    <property type="match status" value="1"/>
</dbReference>
<dbReference type="CDD" id="cd07976">
    <property type="entry name" value="TFIIA_alpha_beta_like"/>
    <property type="match status" value="1"/>
</dbReference>
<evidence type="ECO:0000313" key="10">
    <source>
        <dbReference type="EMBL" id="KAF3958732.1"/>
    </source>
</evidence>
<dbReference type="EMBL" id="JRKL02002488">
    <property type="protein sequence ID" value="KAF3958732.1"/>
    <property type="molecule type" value="Genomic_DNA"/>
</dbReference>
<dbReference type="SUPFAM" id="SSF50784">
    <property type="entry name" value="Transcription factor IIA (TFIIA), beta-barrel domain"/>
    <property type="match status" value="1"/>
</dbReference>
<comment type="caution">
    <text evidence="10">The sequence shown here is derived from an EMBL/GenBank/DDBJ whole genome shotgun (WGS) entry which is preliminary data.</text>
</comment>
<evidence type="ECO:0000256" key="2">
    <source>
        <dbReference type="ARBA" id="ARBA00010059"/>
    </source>
</evidence>
<dbReference type="SUPFAM" id="SSF75471">
    <property type="entry name" value="YhbY-like"/>
    <property type="match status" value="1"/>
</dbReference>
<dbReference type="PANTHER" id="PTHR46313">
    <property type="match status" value="1"/>
</dbReference>
<dbReference type="Pfam" id="PF03153">
    <property type="entry name" value="TFIIA"/>
    <property type="match status" value="1"/>
</dbReference>
<proteinExistence type="inferred from homology"/>
<feature type="coiled-coil region" evidence="7">
    <location>
        <begin position="693"/>
        <end position="720"/>
    </location>
</feature>
<dbReference type="Gene3D" id="3.30.110.60">
    <property type="entry name" value="YhbY-like"/>
    <property type="match status" value="1"/>
</dbReference>
<dbReference type="SMART" id="SM01371">
    <property type="entry name" value="TFIIA"/>
    <property type="match status" value="1"/>
</dbReference>
<dbReference type="GO" id="GO:0006367">
    <property type="term" value="P:transcription initiation at RNA polymerase II promoter"/>
    <property type="evidence" value="ECO:0007669"/>
    <property type="project" value="InterPro"/>
</dbReference>
<comment type="subcellular location">
    <subcellularLocation>
        <location evidence="1">Nucleus</location>
    </subcellularLocation>
</comment>
<dbReference type="PANTHER" id="PTHR46313:SF1">
    <property type="entry name" value="FAD_NAD(P)-BINDING OXIDOREDUCTASE FAMILY PROTEIN"/>
    <property type="match status" value="1"/>
</dbReference>
<dbReference type="Gene3D" id="3.50.50.60">
    <property type="entry name" value="FAD/NAD(P)-binding domain"/>
    <property type="match status" value="2"/>
</dbReference>
<feature type="domain" description="CRM" evidence="9">
    <location>
        <begin position="573"/>
        <end position="673"/>
    </location>
</feature>
<dbReference type="Gene3D" id="2.30.18.10">
    <property type="entry name" value="Transcription factor IIA (TFIIA), beta-barrel domain"/>
    <property type="match status" value="1"/>
</dbReference>
<evidence type="ECO:0000256" key="5">
    <source>
        <dbReference type="ARBA" id="ARBA00023242"/>
    </source>
</evidence>
<feature type="compositionally biased region" description="Acidic residues" evidence="8">
    <location>
        <begin position="874"/>
        <end position="894"/>
    </location>
</feature>
<dbReference type="InterPro" id="IPR004855">
    <property type="entry name" value="TFIIA_asu/bsu"/>
</dbReference>
<dbReference type="SUPFAM" id="SSF51905">
    <property type="entry name" value="FAD/NAD(P)-binding domain"/>
    <property type="match status" value="1"/>
</dbReference>
<dbReference type="InterPro" id="IPR009088">
    <property type="entry name" value="TFIIA_b-brl"/>
</dbReference>
<comment type="similarity">
    <text evidence="2">Belongs to the TFIIA subunit 1 family.</text>
</comment>
<keyword evidence="11" id="KW-1185">Reference proteome</keyword>
<feature type="region of interest" description="Disordered" evidence="8">
    <location>
        <begin position="871"/>
        <end position="894"/>
    </location>
</feature>
<evidence type="ECO:0000259" key="9">
    <source>
        <dbReference type="PROSITE" id="PS51295"/>
    </source>
</evidence>
<evidence type="ECO:0000256" key="4">
    <source>
        <dbReference type="ARBA" id="ARBA00023163"/>
    </source>
</evidence>
<dbReference type="Proteomes" id="UP000737018">
    <property type="component" value="Unassembled WGS sequence"/>
</dbReference>
<organism evidence="10 11">
    <name type="scientific">Castanea mollissima</name>
    <name type="common">Chinese chestnut</name>
    <dbReference type="NCBI Taxonomy" id="60419"/>
    <lineage>
        <taxon>Eukaryota</taxon>
        <taxon>Viridiplantae</taxon>
        <taxon>Streptophyta</taxon>
        <taxon>Embryophyta</taxon>
        <taxon>Tracheophyta</taxon>
        <taxon>Spermatophyta</taxon>
        <taxon>Magnoliopsida</taxon>
        <taxon>eudicotyledons</taxon>
        <taxon>Gunneridae</taxon>
        <taxon>Pentapetalae</taxon>
        <taxon>rosids</taxon>
        <taxon>fabids</taxon>
        <taxon>Fagales</taxon>
        <taxon>Fagaceae</taxon>
        <taxon>Castanea</taxon>
    </lineage>
</organism>
<evidence type="ECO:0000313" key="11">
    <source>
        <dbReference type="Proteomes" id="UP000737018"/>
    </source>
</evidence>
<evidence type="ECO:0000256" key="6">
    <source>
        <dbReference type="PROSITE-ProRule" id="PRU00626"/>
    </source>
</evidence>
<gene>
    <name evidence="10" type="ORF">CMV_016389</name>
</gene>
<dbReference type="AlphaFoldDB" id="A0A8J4QUH8"/>
<reference evidence="10" key="1">
    <citation type="submission" date="2020-03" db="EMBL/GenBank/DDBJ databases">
        <title>Castanea mollissima Vanexum genome sequencing.</title>
        <authorList>
            <person name="Staton M."/>
        </authorList>
    </citation>
    <scope>NUCLEOTIDE SEQUENCE</scope>
    <source>
        <tissue evidence="10">Leaf</tissue>
    </source>
</reference>
<dbReference type="InterPro" id="IPR045892">
    <property type="entry name" value="CrtISO-like"/>
</dbReference>
<feature type="coiled-coil region" evidence="7">
    <location>
        <begin position="455"/>
        <end position="485"/>
    </location>
</feature>
<evidence type="ECO:0000256" key="7">
    <source>
        <dbReference type="SAM" id="Coils"/>
    </source>
</evidence>
<dbReference type="InterPro" id="IPR001890">
    <property type="entry name" value="RNA-binding_CRM"/>
</dbReference>
<evidence type="ECO:0000256" key="1">
    <source>
        <dbReference type="ARBA" id="ARBA00004123"/>
    </source>
</evidence>
<keyword evidence="7" id="KW-0175">Coiled coil</keyword>
<accession>A0A8J4QUH8</accession>
<evidence type="ECO:0000256" key="3">
    <source>
        <dbReference type="ARBA" id="ARBA00022884"/>
    </source>
</evidence>
<dbReference type="Pfam" id="PF13450">
    <property type="entry name" value="NAD_binding_8"/>
    <property type="match status" value="1"/>
</dbReference>
<dbReference type="PROSITE" id="PS51295">
    <property type="entry name" value="CRM"/>
    <property type="match status" value="1"/>
</dbReference>
<keyword evidence="5" id="KW-0539">Nucleus</keyword>
<dbReference type="GO" id="GO:0003723">
    <property type="term" value="F:RNA binding"/>
    <property type="evidence" value="ECO:0007669"/>
    <property type="project" value="UniProtKB-UniRule"/>
</dbReference>
<dbReference type="FunFam" id="3.30.110.60:FF:000003">
    <property type="entry name" value="CRM-domain containing factor CFM3B, chloroplastic"/>
    <property type="match status" value="1"/>
</dbReference>
<keyword evidence="4" id="KW-0804">Transcription</keyword>
<dbReference type="GO" id="GO:0005672">
    <property type="term" value="C:transcription factor TFIIA complex"/>
    <property type="evidence" value="ECO:0007669"/>
    <property type="project" value="InterPro"/>
</dbReference>
<evidence type="ECO:0000256" key="8">
    <source>
        <dbReference type="SAM" id="MobiDB-lite"/>
    </source>
</evidence>
<dbReference type="InterPro" id="IPR035920">
    <property type="entry name" value="YhbY-like_sf"/>
</dbReference>
<dbReference type="InterPro" id="IPR036188">
    <property type="entry name" value="FAD/NAD-bd_sf"/>
</dbReference>
<protein>
    <recommendedName>
        <fullName evidence="9">CRM domain-containing protein</fullName>
    </recommendedName>
</protein>
<dbReference type="GO" id="GO:0016116">
    <property type="term" value="P:carotenoid metabolic process"/>
    <property type="evidence" value="ECO:0007669"/>
    <property type="project" value="InterPro"/>
</dbReference>
<sequence length="948" mass="106048">MALGLVFPSFMQIHQPLSLCSFNSSTVRKTFLARNSNGQEPSSTGSIAVKEKKAFPGKPEADVVVIGSGIAGLCCAGLLARYGQDVLVLESHDLPGGAAHSFEIKGYKFDSGPSLFSGFQSRGPQANPLAQVLDALGVSLPCVKYDSWMVYIPEGEFLSRIGPTEFFKDLEKYGTPNAVQEWQKLLAAVQVLHFSTSLHFHVIISHMNNAIHLQDAILPMSAATMALPLLSIRGDFGVLSTAAARYAPSLLKYFVQMGPQGALGATKLLRPFSEVMDSLELKDPFIRNWVDLLSFLLAGVKTNGILSAEMVYMFAEWYKPGSCLEYPLHGTGAVVDALVQGMKKFGGRLSLGSHVEKIVIENDRASGVKLRSGQFVRAKKAVISNASTWDTLKLLPKEVVPKSYLDRVNTTPQCESFMHLHLGFDAEKFSGGTLVSRNKDYIVFYRGNDYLPPVVTEALKERKKLTDLQQNVEEQAREMASASIVSKAKASKGPLVAGTLAETIAATSRWGNQPSSEDVQKMIKDSVLTRHALLVKYLQNKLSIAKGRLKRAENALAKVQEYLEPADIPGDLETITDEERLLFRKMGLSMKPYLHLGRRGVYAGVIENMHLHWKYRELVKIIVRGTRLEQVKHIAISLEAESGGVLVSLDKTNKGYAIIVYRGKNYRQPQALRPKNLLTRRQALARSIELQRREALKHHISDLQERMELVKSELVDLRNGKEIDDSKTLYSRLDDHNVSDDDIEEAFLKEDTAIVQLVLFDDQIGRQQEAKQKLLEEETAKRVEEAIRRKVEESLFSKEIKLEIPRRLEEGRKRLHDEVAAQLEKEKEAAIIEARQKEIYNYQGVFNEDYNIANTPARNDVPAGTPAVVAQNDVGEDDDDEPPLNKNDDDDFDDVDQVEEQNTQHLVLAQFDKVTRTKSRWKCTLKDGIMHINNKDILFNKATGEFDF</sequence>
<name>A0A8J4QUH8_9ROSI</name>
<dbReference type="SMART" id="SM01103">
    <property type="entry name" value="CRS1_YhbY"/>
    <property type="match status" value="1"/>
</dbReference>
<feature type="coiled-coil region" evidence="7">
    <location>
        <begin position="535"/>
        <end position="562"/>
    </location>
</feature>